<comment type="similarity">
    <text evidence="2">Belongs to the major facilitator superfamily. Monocarboxylate porter (TC 2.A.1.13) family.</text>
</comment>
<dbReference type="GO" id="GO:0016020">
    <property type="term" value="C:membrane"/>
    <property type="evidence" value="ECO:0007669"/>
    <property type="project" value="UniProtKB-SubCell"/>
</dbReference>
<evidence type="ECO:0000256" key="8">
    <source>
        <dbReference type="SAM" id="Phobius"/>
    </source>
</evidence>
<feature type="transmembrane region" description="Helical" evidence="8">
    <location>
        <begin position="207"/>
        <end position="227"/>
    </location>
</feature>
<dbReference type="InterPro" id="IPR020846">
    <property type="entry name" value="MFS_dom"/>
</dbReference>
<feature type="transmembrane region" description="Helical" evidence="8">
    <location>
        <begin position="439"/>
        <end position="459"/>
    </location>
</feature>
<dbReference type="SUPFAM" id="SSF103473">
    <property type="entry name" value="MFS general substrate transporter"/>
    <property type="match status" value="1"/>
</dbReference>
<feature type="compositionally biased region" description="Polar residues" evidence="7">
    <location>
        <begin position="19"/>
        <end position="32"/>
    </location>
</feature>
<feature type="transmembrane region" description="Helical" evidence="8">
    <location>
        <begin position="77"/>
        <end position="100"/>
    </location>
</feature>
<dbReference type="Pfam" id="PF07690">
    <property type="entry name" value="MFS_1"/>
    <property type="match status" value="1"/>
</dbReference>
<organism evidence="10 11">
    <name type="scientific">Thyridium curvatum</name>
    <dbReference type="NCBI Taxonomy" id="1093900"/>
    <lineage>
        <taxon>Eukaryota</taxon>
        <taxon>Fungi</taxon>
        <taxon>Dikarya</taxon>
        <taxon>Ascomycota</taxon>
        <taxon>Pezizomycotina</taxon>
        <taxon>Sordariomycetes</taxon>
        <taxon>Sordariomycetidae</taxon>
        <taxon>Thyridiales</taxon>
        <taxon>Thyridiaceae</taxon>
        <taxon>Thyridium</taxon>
    </lineage>
</organism>
<dbReference type="InParanoid" id="A0A507ARP7"/>
<feature type="transmembrane region" description="Helical" evidence="8">
    <location>
        <begin position="412"/>
        <end position="433"/>
    </location>
</feature>
<dbReference type="GeneID" id="41968296"/>
<dbReference type="InterPro" id="IPR036259">
    <property type="entry name" value="MFS_trans_sf"/>
</dbReference>
<evidence type="ECO:0000256" key="4">
    <source>
        <dbReference type="ARBA" id="ARBA00022692"/>
    </source>
</evidence>
<feature type="transmembrane region" description="Helical" evidence="8">
    <location>
        <begin position="239"/>
        <end position="259"/>
    </location>
</feature>
<evidence type="ECO:0000256" key="1">
    <source>
        <dbReference type="ARBA" id="ARBA00004141"/>
    </source>
</evidence>
<dbReference type="PANTHER" id="PTHR11360">
    <property type="entry name" value="MONOCARBOXYLATE TRANSPORTER"/>
    <property type="match status" value="1"/>
</dbReference>
<comment type="subcellular location">
    <subcellularLocation>
        <location evidence="1">Membrane</location>
        <topology evidence="1">Multi-pass membrane protein</topology>
    </subcellularLocation>
</comment>
<dbReference type="GO" id="GO:0022857">
    <property type="term" value="F:transmembrane transporter activity"/>
    <property type="evidence" value="ECO:0007669"/>
    <property type="project" value="InterPro"/>
</dbReference>
<comment type="caution">
    <text evidence="10">The sequence shown here is derived from an EMBL/GenBank/DDBJ whole genome shotgun (WGS) entry which is preliminary data.</text>
</comment>
<dbReference type="AlphaFoldDB" id="A0A507ARP7"/>
<keyword evidence="11" id="KW-1185">Reference proteome</keyword>
<evidence type="ECO:0000313" key="10">
    <source>
        <dbReference type="EMBL" id="TPX12672.1"/>
    </source>
</evidence>
<evidence type="ECO:0000313" key="11">
    <source>
        <dbReference type="Proteomes" id="UP000319257"/>
    </source>
</evidence>
<protein>
    <recommendedName>
        <fullName evidence="9">Major facilitator superfamily (MFS) profile domain-containing protein</fullName>
    </recommendedName>
</protein>
<feature type="compositionally biased region" description="Basic and acidic residues" evidence="7">
    <location>
        <begin position="46"/>
        <end position="60"/>
    </location>
</feature>
<gene>
    <name evidence="10" type="ORF">E0L32_000849</name>
</gene>
<dbReference type="Proteomes" id="UP000319257">
    <property type="component" value="Unassembled WGS sequence"/>
</dbReference>
<feature type="domain" description="Major facilitator superfamily (MFS) profile" evidence="9">
    <location>
        <begin position="283"/>
        <end position="472"/>
    </location>
</feature>
<feature type="transmembrane region" description="Helical" evidence="8">
    <location>
        <begin position="372"/>
        <end position="391"/>
    </location>
</feature>
<proteinExistence type="inferred from homology"/>
<dbReference type="RefSeq" id="XP_030994383.1">
    <property type="nucleotide sequence ID" value="XM_031143360.1"/>
</dbReference>
<keyword evidence="3" id="KW-0813">Transport</keyword>
<dbReference type="OrthoDB" id="5667at2759"/>
<dbReference type="PANTHER" id="PTHR11360:SF224">
    <property type="entry name" value="MAJOR FACILITATOR SUPERFAMILY (MFS) PROFILE DOMAIN-CONTAINING PROTEIN-RELATED"/>
    <property type="match status" value="1"/>
</dbReference>
<accession>A0A507ARP7</accession>
<feature type="compositionally biased region" description="Acidic residues" evidence="7">
    <location>
        <begin position="36"/>
        <end position="45"/>
    </location>
</feature>
<evidence type="ECO:0000256" key="5">
    <source>
        <dbReference type="ARBA" id="ARBA00022989"/>
    </source>
</evidence>
<evidence type="ECO:0000259" key="9">
    <source>
        <dbReference type="PROSITE" id="PS50850"/>
    </source>
</evidence>
<sequence length="472" mass="50319">MTEKDAMSSASGLGAETGGPQNTKTETPQQYQPPDVDPESEPSSDEESRRPSAAFDERVSNEPLPDIGKYPDGGWRAWLVVAGAACGLFTSFGWTNLSAGSGVFQAYYQSHQLSEYSPSTVAWIPALMGSMIYISGPIVGRVFDNYGPRHILLLGSFMHVFGIMMASVSTQYYQIVLSQGICSPIGSSMILYPCFSCVATWFQKRRAVAMGIVAAGSSLAGVILPIMVERLMPTIRFGWTMRCCAFMFLGLLVVVNLTVRSRIPPHPRGFALLSFVTPFRDPEFVLTAAASLFFSMGIFVVITFLIAYGSSIGMRPIMASALASVFNAGSALGRVSMGWAADRCGNFNLSLTAAALTGVMVLGVWLPTRGEAAAFVFAALFGYNSGAFTSLTPAIVAQISDIHEVGSRTGSMNIFVAVASLAGGPIGGALVSADGGDYYKLQAFTAAMLFAGCGFYTAARMHLSSWKLWAKI</sequence>
<dbReference type="Gene3D" id="1.20.1250.20">
    <property type="entry name" value="MFS general substrate transporter like domains"/>
    <property type="match status" value="2"/>
</dbReference>
<keyword evidence="4 8" id="KW-0812">Transmembrane</keyword>
<feature type="transmembrane region" description="Helical" evidence="8">
    <location>
        <begin position="175"/>
        <end position="195"/>
    </location>
</feature>
<feature type="transmembrane region" description="Helical" evidence="8">
    <location>
        <begin position="120"/>
        <end position="139"/>
    </location>
</feature>
<evidence type="ECO:0000256" key="2">
    <source>
        <dbReference type="ARBA" id="ARBA00006727"/>
    </source>
</evidence>
<feature type="transmembrane region" description="Helical" evidence="8">
    <location>
        <begin position="151"/>
        <end position="169"/>
    </location>
</feature>
<feature type="transmembrane region" description="Helical" evidence="8">
    <location>
        <begin position="314"/>
        <end position="335"/>
    </location>
</feature>
<evidence type="ECO:0000256" key="3">
    <source>
        <dbReference type="ARBA" id="ARBA00022448"/>
    </source>
</evidence>
<feature type="transmembrane region" description="Helical" evidence="8">
    <location>
        <begin position="347"/>
        <end position="366"/>
    </location>
</feature>
<evidence type="ECO:0000256" key="7">
    <source>
        <dbReference type="SAM" id="MobiDB-lite"/>
    </source>
</evidence>
<dbReference type="InterPro" id="IPR050327">
    <property type="entry name" value="Proton-linked_MCT"/>
</dbReference>
<evidence type="ECO:0000256" key="6">
    <source>
        <dbReference type="ARBA" id="ARBA00023136"/>
    </source>
</evidence>
<keyword evidence="6 8" id="KW-0472">Membrane</keyword>
<reference evidence="10 11" key="1">
    <citation type="submission" date="2019-06" db="EMBL/GenBank/DDBJ databases">
        <title>Draft genome sequence of the filamentous fungus Phialemoniopsis curvata isolated from diesel fuel.</title>
        <authorList>
            <person name="Varaljay V.A."/>
            <person name="Lyon W.J."/>
            <person name="Crouch A.L."/>
            <person name="Drake C.E."/>
            <person name="Hollomon J.M."/>
            <person name="Nadeau L.J."/>
            <person name="Nunn H.S."/>
            <person name="Stevenson B.S."/>
            <person name="Bojanowski C.L."/>
            <person name="Crookes-Goodson W.J."/>
        </authorList>
    </citation>
    <scope>NUCLEOTIDE SEQUENCE [LARGE SCALE GENOMIC DNA]</scope>
    <source>
        <strain evidence="10 11">D216</strain>
    </source>
</reference>
<keyword evidence="5 8" id="KW-1133">Transmembrane helix</keyword>
<dbReference type="PROSITE" id="PS50850">
    <property type="entry name" value="MFS"/>
    <property type="match status" value="1"/>
</dbReference>
<dbReference type="EMBL" id="SKBQ01000003">
    <property type="protein sequence ID" value="TPX12672.1"/>
    <property type="molecule type" value="Genomic_DNA"/>
</dbReference>
<feature type="transmembrane region" description="Helical" evidence="8">
    <location>
        <begin position="284"/>
        <end position="308"/>
    </location>
</feature>
<feature type="region of interest" description="Disordered" evidence="7">
    <location>
        <begin position="1"/>
        <end position="66"/>
    </location>
</feature>
<dbReference type="InterPro" id="IPR011701">
    <property type="entry name" value="MFS"/>
</dbReference>
<name>A0A507ARP7_9PEZI</name>